<evidence type="ECO:0000256" key="1">
    <source>
        <dbReference type="ARBA" id="ARBA00000900"/>
    </source>
</evidence>
<evidence type="ECO:0000313" key="18">
    <source>
        <dbReference type="RefSeq" id="XP_026725534.1"/>
    </source>
</evidence>
<keyword evidence="5 14" id="KW-0812">Transmembrane</keyword>
<evidence type="ECO:0000259" key="15">
    <source>
        <dbReference type="PROSITE" id="PS50089"/>
    </source>
</evidence>
<reference evidence="17 18" key="1">
    <citation type="submission" date="2025-04" db="UniProtKB">
        <authorList>
            <consortium name="RefSeq"/>
        </authorList>
    </citation>
    <scope>IDENTIFICATION</scope>
</reference>
<dbReference type="InterPro" id="IPR013083">
    <property type="entry name" value="Znf_RING/FYVE/PHD"/>
</dbReference>
<dbReference type="Gene3D" id="3.30.40.10">
    <property type="entry name" value="Zinc/RING finger domain, C3HC4 (zinc finger)"/>
    <property type="match status" value="1"/>
</dbReference>
<comment type="catalytic activity">
    <reaction evidence="1">
        <text>S-ubiquitinyl-[E2 ubiquitin-conjugating enzyme]-L-cysteine + [acceptor protein]-L-lysine = [E2 ubiquitin-conjugating enzyme]-L-cysteine + N(6)-ubiquitinyl-[acceptor protein]-L-lysine.</text>
        <dbReference type="EC" id="2.3.2.27"/>
    </reaction>
</comment>
<feature type="compositionally biased region" description="Acidic residues" evidence="13">
    <location>
        <begin position="129"/>
        <end position="145"/>
    </location>
</feature>
<dbReference type="KEGG" id="tnl:113492291"/>
<dbReference type="Proteomes" id="UP000322000">
    <property type="component" value="Chromosome 3"/>
</dbReference>
<gene>
    <name evidence="17 18" type="primary">LOC113492291</name>
</gene>
<protein>
    <recommendedName>
        <fullName evidence="3">RING-type E3 ubiquitin transferase</fullName>
        <ecNumber evidence="3">2.3.2.27</ecNumber>
    </recommendedName>
</protein>
<evidence type="ECO:0000256" key="7">
    <source>
        <dbReference type="ARBA" id="ARBA00022771"/>
    </source>
</evidence>
<dbReference type="GeneID" id="113492291"/>
<feature type="compositionally biased region" description="Polar residues" evidence="13">
    <location>
        <begin position="67"/>
        <end position="83"/>
    </location>
</feature>
<keyword evidence="6" id="KW-0479">Metal-binding</keyword>
<evidence type="ECO:0000313" key="16">
    <source>
        <dbReference type="Proteomes" id="UP000322000"/>
    </source>
</evidence>
<keyword evidence="11 14" id="KW-0472">Membrane</keyword>
<organism evidence="16 17">
    <name type="scientific">Trichoplusia ni</name>
    <name type="common">Cabbage looper</name>
    <dbReference type="NCBI Taxonomy" id="7111"/>
    <lineage>
        <taxon>Eukaryota</taxon>
        <taxon>Metazoa</taxon>
        <taxon>Ecdysozoa</taxon>
        <taxon>Arthropoda</taxon>
        <taxon>Hexapoda</taxon>
        <taxon>Insecta</taxon>
        <taxon>Pterygota</taxon>
        <taxon>Neoptera</taxon>
        <taxon>Endopterygota</taxon>
        <taxon>Lepidoptera</taxon>
        <taxon>Glossata</taxon>
        <taxon>Ditrysia</taxon>
        <taxon>Noctuoidea</taxon>
        <taxon>Noctuidae</taxon>
        <taxon>Plusiinae</taxon>
        <taxon>Trichoplusia</taxon>
    </lineage>
</organism>
<dbReference type="EC" id="2.3.2.27" evidence="3"/>
<keyword evidence="10 14" id="KW-1133">Transmembrane helix</keyword>
<dbReference type="OrthoDB" id="8062037at2759"/>
<evidence type="ECO:0000256" key="2">
    <source>
        <dbReference type="ARBA" id="ARBA00004141"/>
    </source>
</evidence>
<dbReference type="GO" id="GO:0016020">
    <property type="term" value="C:membrane"/>
    <property type="evidence" value="ECO:0007669"/>
    <property type="project" value="UniProtKB-SubCell"/>
</dbReference>
<accession>A0A7E5VB75</accession>
<keyword evidence="9" id="KW-0862">Zinc</keyword>
<evidence type="ECO:0000256" key="5">
    <source>
        <dbReference type="ARBA" id="ARBA00022692"/>
    </source>
</evidence>
<evidence type="ECO:0000256" key="11">
    <source>
        <dbReference type="ARBA" id="ARBA00023136"/>
    </source>
</evidence>
<evidence type="ECO:0000256" key="13">
    <source>
        <dbReference type="SAM" id="MobiDB-lite"/>
    </source>
</evidence>
<evidence type="ECO:0000256" key="9">
    <source>
        <dbReference type="ARBA" id="ARBA00022833"/>
    </source>
</evidence>
<keyword evidence="16" id="KW-1185">Reference proteome</keyword>
<feature type="transmembrane region" description="Helical" evidence="14">
    <location>
        <begin position="18"/>
        <end position="37"/>
    </location>
</feature>
<evidence type="ECO:0000256" key="14">
    <source>
        <dbReference type="SAM" id="Phobius"/>
    </source>
</evidence>
<dbReference type="PANTHER" id="PTHR45977:SF4">
    <property type="entry name" value="RING-TYPE DOMAIN-CONTAINING PROTEIN"/>
    <property type="match status" value="1"/>
</dbReference>
<feature type="compositionally biased region" description="Basic and acidic residues" evidence="13">
    <location>
        <begin position="53"/>
        <end position="66"/>
    </location>
</feature>
<dbReference type="GO" id="GO:0006511">
    <property type="term" value="P:ubiquitin-dependent protein catabolic process"/>
    <property type="evidence" value="ECO:0007669"/>
    <property type="project" value="TreeGrafter"/>
</dbReference>
<dbReference type="SMART" id="SM00184">
    <property type="entry name" value="RING"/>
    <property type="match status" value="1"/>
</dbReference>
<keyword evidence="8" id="KW-0833">Ubl conjugation pathway</keyword>
<feature type="compositionally biased region" description="Polar residues" evidence="13">
    <location>
        <begin position="105"/>
        <end position="127"/>
    </location>
</feature>
<evidence type="ECO:0000256" key="4">
    <source>
        <dbReference type="ARBA" id="ARBA00022679"/>
    </source>
</evidence>
<evidence type="ECO:0000256" key="10">
    <source>
        <dbReference type="ARBA" id="ARBA00022989"/>
    </source>
</evidence>
<proteinExistence type="predicted"/>
<dbReference type="InterPro" id="IPR001841">
    <property type="entry name" value="Znf_RING"/>
</dbReference>
<evidence type="ECO:0000256" key="3">
    <source>
        <dbReference type="ARBA" id="ARBA00012483"/>
    </source>
</evidence>
<dbReference type="AlphaFoldDB" id="A0A7E5VB75"/>
<dbReference type="PROSITE" id="PS50089">
    <property type="entry name" value="ZF_RING_2"/>
    <property type="match status" value="1"/>
</dbReference>
<dbReference type="RefSeq" id="XP_026725533.1">
    <property type="nucleotide sequence ID" value="XM_026869732.1"/>
</dbReference>
<name>A0A7E5VB75_TRINI</name>
<keyword evidence="4" id="KW-0808">Transferase</keyword>
<dbReference type="GO" id="GO:0061630">
    <property type="term" value="F:ubiquitin protein ligase activity"/>
    <property type="evidence" value="ECO:0007669"/>
    <property type="project" value="UniProtKB-EC"/>
</dbReference>
<evidence type="ECO:0000256" key="8">
    <source>
        <dbReference type="ARBA" id="ARBA00022786"/>
    </source>
</evidence>
<feature type="domain" description="RING-type" evidence="15">
    <location>
        <begin position="206"/>
        <end position="247"/>
    </location>
</feature>
<dbReference type="Pfam" id="PF13639">
    <property type="entry name" value="zf-RING_2"/>
    <property type="match status" value="1"/>
</dbReference>
<feature type="region of interest" description="Disordered" evidence="13">
    <location>
        <begin position="43"/>
        <end position="147"/>
    </location>
</feature>
<evidence type="ECO:0000256" key="12">
    <source>
        <dbReference type="PROSITE-ProRule" id="PRU00175"/>
    </source>
</evidence>
<dbReference type="SUPFAM" id="SSF57850">
    <property type="entry name" value="RING/U-box"/>
    <property type="match status" value="1"/>
</dbReference>
<dbReference type="GO" id="GO:0016567">
    <property type="term" value="P:protein ubiquitination"/>
    <property type="evidence" value="ECO:0007669"/>
    <property type="project" value="TreeGrafter"/>
</dbReference>
<dbReference type="CDD" id="cd16454">
    <property type="entry name" value="RING-H2_PA-TM-RING"/>
    <property type="match status" value="1"/>
</dbReference>
<dbReference type="RefSeq" id="XP_026725534.1">
    <property type="nucleotide sequence ID" value="XM_026869733.1"/>
</dbReference>
<evidence type="ECO:0000313" key="17">
    <source>
        <dbReference type="RefSeq" id="XP_026725533.1"/>
    </source>
</evidence>
<feature type="compositionally biased region" description="Polar residues" evidence="13">
    <location>
        <begin position="43"/>
        <end position="52"/>
    </location>
</feature>
<sequence length="251" mass="28170">MSVREDDQKKNGCSSRGVAIAATALGVGLGAAFYYLFNKRQETPNSAGSTSHWNDEPPPFHRHYSDDSYTTISENETTDTSMNSQSDHSIEDDSQSSHSSDFTTDEYSTSNSDFVDSEEFSTSNGSTIDMEELSPDSSASEDAEWDVTRSSAGFPNLDESLRSSVMLVFQNVRDVISPRVQKVQDNQLTQIRQEAFRQRGWTLEECSICFDVMLRNQDITSLPCAHNFHTECILPWLQEKQTCPNCRKVAE</sequence>
<keyword evidence="7 12" id="KW-0863">Zinc-finger</keyword>
<dbReference type="GO" id="GO:0008270">
    <property type="term" value="F:zinc ion binding"/>
    <property type="evidence" value="ECO:0007669"/>
    <property type="project" value="UniProtKB-KW"/>
</dbReference>
<comment type="subcellular location">
    <subcellularLocation>
        <location evidence="2">Membrane</location>
        <topology evidence="2">Multi-pass membrane protein</topology>
    </subcellularLocation>
</comment>
<dbReference type="PANTHER" id="PTHR45977">
    <property type="entry name" value="TARGET OF ERK KINASE MPK-1"/>
    <property type="match status" value="1"/>
</dbReference>
<evidence type="ECO:0000256" key="6">
    <source>
        <dbReference type="ARBA" id="ARBA00022723"/>
    </source>
</evidence>